<protein>
    <recommendedName>
        <fullName evidence="10">Sugar phosphate phosphatase</fullName>
        <ecNumber evidence="10">2.1.1.-</ecNumber>
        <ecNumber evidence="10">3.1.3.-</ecNumber>
    </recommendedName>
</protein>
<dbReference type="EC" id="3.1.3.-" evidence="10"/>
<comment type="catalytic activity">
    <reaction evidence="2 10">
        <text>beta-D-fructose 1-phosphate + H2O = D-fructose + phosphate</text>
        <dbReference type="Rhea" id="RHEA:35603"/>
        <dbReference type="ChEBI" id="CHEBI:15377"/>
        <dbReference type="ChEBI" id="CHEBI:37721"/>
        <dbReference type="ChEBI" id="CHEBI:43474"/>
        <dbReference type="ChEBI" id="CHEBI:138881"/>
    </reaction>
</comment>
<evidence type="ECO:0000256" key="2">
    <source>
        <dbReference type="ARBA" id="ARBA00001326"/>
    </source>
</evidence>
<evidence type="ECO:0000256" key="3">
    <source>
        <dbReference type="ARBA" id="ARBA00009519"/>
    </source>
</evidence>
<dbReference type="InterPro" id="IPR036075">
    <property type="entry name" value="ARMT-1-like_metal-bd_sf"/>
</dbReference>
<reference evidence="12" key="1">
    <citation type="submission" date="2022-11" db="EMBL/GenBank/DDBJ databases">
        <title>Centuries of genome instability and evolution in soft-shell clam transmissible cancer (bioRxiv).</title>
        <authorList>
            <person name="Hart S.F.M."/>
            <person name="Yonemitsu M.A."/>
            <person name="Giersch R.M."/>
            <person name="Beal B.F."/>
            <person name="Arriagada G."/>
            <person name="Davis B.W."/>
            <person name="Ostrander E.A."/>
            <person name="Goff S.P."/>
            <person name="Metzger M.J."/>
        </authorList>
    </citation>
    <scope>NUCLEOTIDE SEQUENCE</scope>
    <source>
        <strain evidence="12">MELC-2E11</strain>
        <tissue evidence="12">Siphon/mantle</tissue>
    </source>
</reference>
<evidence type="ECO:0000256" key="7">
    <source>
        <dbReference type="ARBA" id="ARBA00023211"/>
    </source>
</evidence>
<keyword evidence="5 10" id="KW-0479">Metal-binding</keyword>
<organism evidence="12 13">
    <name type="scientific">Mya arenaria</name>
    <name type="common">Soft-shell clam</name>
    <dbReference type="NCBI Taxonomy" id="6604"/>
    <lineage>
        <taxon>Eukaryota</taxon>
        <taxon>Metazoa</taxon>
        <taxon>Spiralia</taxon>
        <taxon>Lophotrochozoa</taxon>
        <taxon>Mollusca</taxon>
        <taxon>Bivalvia</taxon>
        <taxon>Autobranchia</taxon>
        <taxon>Heteroconchia</taxon>
        <taxon>Euheterodonta</taxon>
        <taxon>Imparidentia</taxon>
        <taxon>Neoheterodontei</taxon>
        <taxon>Myida</taxon>
        <taxon>Myoidea</taxon>
        <taxon>Myidae</taxon>
        <taxon>Mya</taxon>
    </lineage>
</organism>
<evidence type="ECO:0000256" key="10">
    <source>
        <dbReference type="RuleBase" id="RU367030"/>
    </source>
</evidence>
<dbReference type="InterPro" id="IPR039763">
    <property type="entry name" value="ARMT1"/>
</dbReference>
<dbReference type="PANTHER" id="PTHR12260">
    <property type="entry name" value="DAMAGE-CONTROL PHOSPHATASE ARMT1"/>
    <property type="match status" value="1"/>
</dbReference>
<proteinExistence type="inferred from homology"/>
<evidence type="ECO:0000256" key="8">
    <source>
        <dbReference type="ARBA" id="ARBA00045980"/>
    </source>
</evidence>
<comment type="cofactor">
    <cofactor evidence="10">
        <name>Mn(2+)</name>
        <dbReference type="ChEBI" id="CHEBI:29035"/>
    </cofactor>
    <cofactor evidence="10">
        <name>Ni(2+)</name>
        <dbReference type="ChEBI" id="CHEBI:49786"/>
    </cofactor>
</comment>
<name>A0ABY7FAP6_MYAAR</name>
<dbReference type="EC" id="2.1.1.-" evidence="10"/>
<evidence type="ECO:0000256" key="6">
    <source>
        <dbReference type="ARBA" id="ARBA00022801"/>
    </source>
</evidence>
<comment type="function">
    <text evidence="8 10">Metal-dependent phosphatase that shows phosphatase activity against several substrates, including fructose-1-phosphate and fructose-6-phosphate. Its preference for fructose-1-phosphate, a strong glycating agent that causes DNA damage rather than a canonical yeast metabolite, suggests a damage-control function in hexose phosphate metabolism. Has also been shown to have O-methyltransferase activity that methylates glutamate residues of target proteins to form gamma-glutamyl methyl ester residues. Possibly methylates PCNA, suggesting it is involved in the DNA damage response.</text>
</comment>
<comment type="similarity">
    <text evidence="3 10">Belongs to the damage-control phosphatase family. Sugar phosphate phosphatase III subfamily.</text>
</comment>
<dbReference type="EMBL" id="CP111022">
    <property type="protein sequence ID" value="WAR18434.1"/>
    <property type="molecule type" value="Genomic_DNA"/>
</dbReference>
<evidence type="ECO:0000256" key="9">
    <source>
        <dbReference type="ARBA" id="ARBA00048809"/>
    </source>
</evidence>
<dbReference type="Gene3D" id="3.40.50.10880">
    <property type="entry name" value="Uncharacterised protein PF01937, DUF89, domain 3"/>
    <property type="match status" value="1"/>
</dbReference>
<keyword evidence="10" id="KW-0489">Methyltransferase</keyword>
<evidence type="ECO:0000256" key="4">
    <source>
        <dbReference type="ARBA" id="ARBA00022596"/>
    </source>
</evidence>
<keyword evidence="10" id="KW-0808">Transferase</keyword>
<keyword evidence="4" id="KW-0533">Nickel</keyword>
<sequence>FVFQREHSSRLRLAEVAEREEEPPSWFTSSWLYVETYMYRRIQEAQYDVFQEQKEKALSDSHEAVMILLKYLLTLVQEIEEGKKIDTQLLFKEFMQVCLWGNKCDLSISAGLENSQKSCPLDQVNTLRPYILIDDLDTVWNKIVSSGPGRVDIILDNAGFEVATDLCLAEFLLTSKLATSVNFHAKAFSWFVSDVTPVDFENTLQRLMMCNSMATDFFLKRWKGRLEDGTWKLQVHDFWTTPFPYCEMKSRSPDLYEELSKSKLLIFKGDLNYRKLLSDLDWPTTTPFETSLQGFGPSPLVSLRALKADLVTGLQEGQVEKVAAQDANWMRYHP</sequence>
<keyword evidence="7 10" id="KW-0464">Manganese</keyword>
<evidence type="ECO:0000256" key="5">
    <source>
        <dbReference type="ARBA" id="ARBA00022723"/>
    </source>
</evidence>
<keyword evidence="13" id="KW-1185">Reference proteome</keyword>
<gene>
    <name evidence="12" type="ORF">MAR_000272</name>
</gene>
<comment type="domain">
    <text evidence="10">Subfamily III proteins have a conserved RTxK motif about 40-50 residues from the C-terminus; the threonine may be replaced by serine or cysteine.</text>
</comment>
<dbReference type="Proteomes" id="UP001164746">
    <property type="component" value="Chromosome 11"/>
</dbReference>
<evidence type="ECO:0000256" key="1">
    <source>
        <dbReference type="ARBA" id="ARBA00000807"/>
    </source>
</evidence>
<keyword evidence="6 10" id="KW-0378">Hydrolase</keyword>
<dbReference type="SUPFAM" id="SSF111321">
    <property type="entry name" value="AF1104-like"/>
    <property type="match status" value="1"/>
</dbReference>
<comment type="catalytic activity">
    <reaction evidence="9 10">
        <text>beta-D-fructose 6-phosphate = dihydroxyacetone + D-glyceraldehyde 3-phosphate</text>
        <dbReference type="Rhea" id="RHEA:28002"/>
        <dbReference type="ChEBI" id="CHEBI:16016"/>
        <dbReference type="ChEBI" id="CHEBI:57634"/>
        <dbReference type="ChEBI" id="CHEBI:59776"/>
    </reaction>
</comment>
<dbReference type="Pfam" id="PF01937">
    <property type="entry name" value="ARMT1-like_dom"/>
    <property type="match status" value="1"/>
</dbReference>
<evidence type="ECO:0000313" key="12">
    <source>
        <dbReference type="EMBL" id="WAR18434.1"/>
    </source>
</evidence>
<comment type="catalytic activity">
    <reaction evidence="1 10">
        <text>L-glutamyl-[protein] + S-adenosyl-L-methionine = [protein]-L-glutamate 5-O-methyl ester + S-adenosyl-L-homocysteine</text>
        <dbReference type="Rhea" id="RHEA:24452"/>
        <dbReference type="Rhea" id="RHEA-COMP:10208"/>
        <dbReference type="Rhea" id="RHEA-COMP:10311"/>
        <dbReference type="ChEBI" id="CHEBI:29973"/>
        <dbReference type="ChEBI" id="CHEBI:57856"/>
        <dbReference type="ChEBI" id="CHEBI:59789"/>
        <dbReference type="ChEBI" id="CHEBI:82795"/>
    </reaction>
</comment>
<dbReference type="InterPro" id="IPR002791">
    <property type="entry name" value="ARMT1-like_metal-bd"/>
</dbReference>
<dbReference type="PANTHER" id="PTHR12260:SF6">
    <property type="entry name" value="DAMAGE-CONTROL PHOSPHATASE ARMT1"/>
    <property type="match status" value="1"/>
</dbReference>
<evidence type="ECO:0000259" key="11">
    <source>
        <dbReference type="Pfam" id="PF01937"/>
    </source>
</evidence>
<feature type="non-terminal residue" evidence="12">
    <location>
        <position position="334"/>
    </location>
</feature>
<accession>A0ABY7FAP6</accession>
<evidence type="ECO:0000313" key="13">
    <source>
        <dbReference type="Proteomes" id="UP001164746"/>
    </source>
</evidence>
<feature type="domain" description="Damage-control phosphatase ARMT1-like metal-binding" evidence="11">
    <location>
        <begin position="20"/>
        <end position="322"/>
    </location>
</feature>
<dbReference type="Gene3D" id="1.20.930.60">
    <property type="match status" value="1"/>
</dbReference>